<evidence type="ECO:0000256" key="11">
    <source>
        <dbReference type="SAM" id="Coils"/>
    </source>
</evidence>
<evidence type="ECO:0000256" key="1">
    <source>
        <dbReference type="ARBA" id="ARBA00001974"/>
    </source>
</evidence>
<feature type="domain" description="2Fe-2S ferredoxin-type" evidence="14">
    <location>
        <begin position="573"/>
        <end position="657"/>
    </location>
</feature>
<gene>
    <name evidence="16" type="ORF">D1H98_08325</name>
</gene>
<feature type="transmembrane region" description="Helical" evidence="13">
    <location>
        <begin position="207"/>
        <end position="228"/>
    </location>
</feature>
<evidence type="ECO:0000256" key="7">
    <source>
        <dbReference type="ARBA" id="ARBA00023004"/>
    </source>
</evidence>
<dbReference type="InterPro" id="IPR050415">
    <property type="entry name" value="MRET"/>
</dbReference>
<evidence type="ECO:0000259" key="14">
    <source>
        <dbReference type="PROSITE" id="PS51085"/>
    </source>
</evidence>
<evidence type="ECO:0000259" key="15">
    <source>
        <dbReference type="PROSITE" id="PS51384"/>
    </source>
</evidence>
<dbReference type="CDD" id="cd06217">
    <property type="entry name" value="FNR_iron_sulfur_binding_3"/>
    <property type="match status" value="1"/>
</dbReference>
<protein>
    <submittedName>
        <fullName evidence="16">Oxidoreductase</fullName>
    </submittedName>
</protein>
<dbReference type="Pfam" id="PF00111">
    <property type="entry name" value="Fer2"/>
    <property type="match status" value="1"/>
</dbReference>
<dbReference type="PROSITE" id="PS00197">
    <property type="entry name" value="2FE2S_FER_1"/>
    <property type="match status" value="1"/>
</dbReference>
<dbReference type="InterPro" id="IPR012675">
    <property type="entry name" value="Beta-grasp_dom_sf"/>
</dbReference>
<dbReference type="Proteomes" id="UP000277145">
    <property type="component" value="Unassembled WGS sequence"/>
</dbReference>
<evidence type="ECO:0000313" key="17">
    <source>
        <dbReference type="Proteomes" id="UP000277145"/>
    </source>
</evidence>
<dbReference type="SUPFAM" id="SSF54292">
    <property type="entry name" value="2Fe-2S ferredoxin-like"/>
    <property type="match status" value="1"/>
</dbReference>
<feature type="region of interest" description="Disordered" evidence="12">
    <location>
        <begin position="248"/>
        <end position="290"/>
    </location>
</feature>
<dbReference type="InterPro" id="IPR006058">
    <property type="entry name" value="2Fe2S_fd_BS"/>
</dbReference>
<keyword evidence="13" id="KW-0812">Transmembrane</keyword>
<feature type="coiled-coil region" evidence="11">
    <location>
        <begin position="138"/>
        <end position="172"/>
    </location>
</feature>
<keyword evidence="13" id="KW-0472">Membrane</keyword>
<keyword evidence="7" id="KW-0408">Iron</keyword>
<dbReference type="SUPFAM" id="SSF52343">
    <property type="entry name" value="Ferredoxin reductase-like, C-terminal NADP-linked domain"/>
    <property type="match status" value="1"/>
</dbReference>
<keyword evidence="5" id="KW-0274">FAD</keyword>
<dbReference type="PROSITE" id="PS51384">
    <property type="entry name" value="FAD_FR"/>
    <property type="match status" value="1"/>
</dbReference>
<dbReference type="Gene3D" id="3.10.20.30">
    <property type="match status" value="1"/>
</dbReference>
<dbReference type="InterPro" id="IPR001041">
    <property type="entry name" value="2Fe-2S_ferredoxin-type"/>
</dbReference>
<accession>A0A3A6UIR1</accession>
<evidence type="ECO:0000256" key="12">
    <source>
        <dbReference type="SAM" id="MobiDB-lite"/>
    </source>
</evidence>
<dbReference type="PANTHER" id="PTHR47354">
    <property type="entry name" value="NADH OXIDOREDUCTASE HCR"/>
    <property type="match status" value="1"/>
</dbReference>
<comment type="similarity">
    <text evidence="10">In the N-terminal section; belongs to the FAD-binding oxidoreductase type 6 family.</text>
</comment>
<feature type="compositionally biased region" description="Polar residues" evidence="12">
    <location>
        <begin position="264"/>
        <end position="279"/>
    </location>
</feature>
<dbReference type="GO" id="GO:0051537">
    <property type="term" value="F:2 iron, 2 sulfur cluster binding"/>
    <property type="evidence" value="ECO:0007669"/>
    <property type="project" value="UniProtKB-KW"/>
</dbReference>
<sequence length="657" mass="73707">MEICYRIWDKLIRGRKTNNLSLFSALWRERMLFQYIKKFFLFLWVQAVSISFLLAMASVSFAQLTAQDHAAHHQGEKESEGMGGMMKNIGTPSKELYPSLMNLPTLSPEKRLAIQQKAHQRITSGMALMKGGLNELLLASNNNDYAKMQEALEKLREGIAQYESALAALRALSEGKNPRDIALQWFKREMNLLPSTPQAKNVLGGPFFHLTIIALFGLFFLVMIWMYFFKMRRAAALLDRLTKQNATVSSETPPQFSKAPEPTPSLTSVEPIKSSQVSKVPSEIAPTTPPTCPAHKCPVPQFPVMRSLTEPEEKWEGQLRVCRIFQEAPGIKTFHLASTHEVALPFTYYPGQFITLTALINGKTVRRSYTMASTPTQLHYCAITVKREEQGVFSRYLHDEIKEGDLLEVMGPNGKFTFTGEEAKSIVLICGGVGITPMMSIIRYLTDIGWHNDIYLLYCCRTTSEFLFREELEQLQERYLNLHVYASMLRSEGTVWMGLQGLFTKNIISHLVPDIASHRIHVCGPPAMMEAILASLKELNVPADLILTEAFGPEKKPEIAQEELEAIKAETRAMISFRKSEKMVPILPDRTLLEIAEANGVTIDNACRTGQCGLCKVKLLSGEVTMACEDALSKEDKQQGLILACQAKATQNIEVDA</sequence>
<keyword evidence="6" id="KW-0560">Oxidoreductase</keyword>
<comment type="cofactor">
    <cofactor evidence="1">
        <name>FAD</name>
        <dbReference type="ChEBI" id="CHEBI:57692"/>
    </cofactor>
</comment>
<dbReference type="Pfam" id="PF00175">
    <property type="entry name" value="NAD_binding_1"/>
    <property type="match status" value="1"/>
</dbReference>
<dbReference type="InterPro" id="IPR036010">
    <property type="entry name" value="2Fe-2S_ferredoxin-like_sf"/>
</dbReference>
<dbReference type="GO" id="GO:0046872">
    <property type="term" value="F:metal ion binding"/>
    <property type="evidence" value="ECO:0007669"/>
    <property type="project" value="UniProtKB-KW"/>
</dbReference>
<evidence type="ECO:0000256" key="6">
    <source>
        <dbReference type="ARBA" id="ARBA00023002"/>
    </source>
</evidence>
<dbReference type="PROSITE" id="PS51085">
    <property type="entry name" value="2FE2S_FER_2"/>
    <property type="match status" value="1"/>
</dbReference>
<comment type="caution">
    <text evidence="16">The sequence shown here is derived from an EMBL/GenBank/DDBJ whole genome shotgun (WGS) entry which is preliminary data.</text>
</comment>
<dbReference type="AlphaFoldDB" id="A0A3A6UIR1"/>
<keyword evidence="3" id="KW-0001">2Fe-2S</keyword>
<evidence type="ECO:0000313" key="16">
    <source>
        <dbReference type="EMBL" id="RJY34757.1"/>
    </source>
</evidence>
<dbReference type="PRINTS" id="PR00406">
    <property type="entry name" value="CYTB5RDTASE"/>
</dbReference>
<comment type="cofactor">
    <cofactor evidence="9">
        <name>[2Fe-2S] cluster</name>
        <dbReference type="ChEBI" id="CHEBI:190135"/>
    </cofactor>
</comment>
<organism evidence="16 17">
    <name type="scientific">Legionella pneumophila subsp. pneumophila</name>
    <dbReference type="NCBI Taxonomy" id="91891"/>
    <lineage>
        <taxon>Bacteria</taxon>
        <taxon>Pseudomonadati</taxon>
        <taxon>Pseudomonadota</taxon>
        <taxon>Gammaproteobacteria</taxon>
        <taxon>Legionellales</taxon>
        <taxon>Legionellaceae</taxon>
        <taxon>Legionella</taxon>
    </lineage>
</organism>
<dbReference type="PRINTS" id="PR00371">
    <property type="entry name" value="FPNCR"/>
</dbReference>
<dbReference type="Gene3D" id="2.40.30.10">
    <property type="entry name" value="Translation factors"/>
    <property type="match status" value="1"/>
</dbReference>
<evidence type="ECO:0000256" key="4">
    <source>
        <dbReference type="ARBA" id="ARBA00022723"/>
    </source>
</evidence>
<feature type="transmembrane region" description="Helical" evidence="13">
    <location>
        <begin position="39"/>
        <end position="62"/>
    </location>
</feature>
<evidence type="ECO:0000256" key="3">
    <source>
        <dbReference type="ARBA" id="ARBA00022714"/>
    </source>
</evidence>
<dbReference type="InterPro" id="IPR001709">
    <property type="entry name" value="Flavoprot_Pyr_Nucl_cyt_Rdtase"/>
</dbReference>
<feature type="domain" description="FAD-binding FR-type" evidence="15">
    <location>
        <begin position="314"/>
        <end position="419"/>
    </location>
</feature>
<dbReference type="InterPro" id="IPR001433">
    <property type="entry name" value="OxRdtase_FAD/NAD-bd"/>
</dbReference>
<dbReference type="PANTHER" id="PTHR47354:SF6">
    <property type="entry name" value="NADH OXIDOREDUCTASE HCR"/>
    <property type="match status" value="1"/>
</dbReference>
<dbReference type="InterPro" id="IPR008333">
    <property type="entry name" value="Cbr1-like_FAD-bd_dom"/>
</dbReference>
<name>A0A3A6UIR1_LEGPN</name>
<reference evidence="16 17" key="1">
    <citation type="submission" date="2018-08" db="EMBL/GenBank/DDBJ databases">
        <title>Genome Sequences of Legionella pneumophila subsp. pneumophila Isolates, Recovered from a Drinking Water System in a Large Builging.</title>
        <authorList>
            <person name="Gomez-Alvarez V."/>
            <person name="Boczek L."/>
            <person name="King D."/>
            <person name="Pemberton A."/>
            <person name="Pfaller S."/>
            <person name="Rodgers M."/>
            <person name="Santodomingo J."/>
            <person name="Revetta R."/>
        </authorList>
    </citation>
    <scope>NUCLEOTIDE SEQUENCE [LARGE SCALE GENOMIC DNA]</scope>
    <source>
        <strain evidence="16 17">L01C.1</strain>
    </source>
</reference>
<proteinExistence type="inferred from homology"/>
<dbReference type="InterPro" id="IPR017927">
    <property type="entry name" value="FAD-bd_FR_type"/>
</dbReference>
<dbReference type="SUPFAM" id="SSF63380">
    <property type="entry name" value="Riboflavin synthase domain-like"/>
    <property type="match status" value="1"/>
</dbReference>
<keyword evidence="2" id="KW-0285">Flavoprotein</keyword>
<evidence type="ECO:0000256" key="10">
    <source>
        <dbReference type="ARBA" id="ARBA00061434"/>
    </source>
</evidence>
<dbReference type="EMBL" id="QWDR01000001">
    <property type="protein sequence ID" value="RJY34757.1"/>
    <property type="molecule type" value="Genomic_DNA"/>
</dbReference>
<dbReference type="CDD" id="cd00207">
    <property type="entry name" value="fer2"/>
    <property type="match status" value="1"/>
</dbReference>
<dbReference type="Pfam" id="PF00970">
    <property type="entry name" value="FAD_binding_6"/>
    <property type="match status" value="1"/>
</dbReference>
<dbReference type="GO" id="GO:0016491">
    <property type="term" value="F:oxidoreductase activity"/>
    <property type="evidence" value="ECO:0007669"/>
    <property type="project" value="UniProtKB-KW"/>
</dbReference>
<keyword evidence="8" id="KW-0411">Iron-sulfur</keyword>
<dbReference type="InterPro" id="IPR017938">
    <property type="entry name" value="Riboflavin_synthase-like_b-brl"/>
</dbReference>
<keyword evidence="13" id="KW-1133">Transmembrane helix</keyword>
<evidence type="ECO:0000256" key="8">
    <source>
        <dbReference type="ARBA" id="ARBA00023014"/>
    </source>
</evidence>
<evidence type="ECO:0000256" key="9">
    <source>
        <dbReference type="ARBA" id="ARBA00034078"/>
    </source>
</evidence>
<evidence type="ECO:0000256" key="2">
    <source>
        <dbReference type="ARBA" id="ARBA00022630"/>
    </source>
</evidence>
<dbReference type="Gene3D" id="3.40.50.80">
    <property type="entry name" value="Nucleotide-binding domain of ferredoxin-NADP reductase (FNR) module"/>
    <property type="match status" value="1"/>
</dbReference>
<keyword evidence="4" id="KW-0479">Metal-binding</keyword>
<keyword evidence="11" id="KW-0175">Coiled coil</keyword>
<evidence type="ECO:0000256" key="5">
    <source>
        <dbReference type="ARBA" id="ARBA00022827"/>
    </source>
</evidence>
<evidence type="ECO:0000256" key="13">
    <source>
        <dbReference type="SAM" id="Phobius"/>
    </source>
</evidence>
<dbReference type="InterPro" id="IPR039261">
    <property type="entry name" value="FNR_nucleotide-bd"/>
</dbReference>